<sequence length="226" mass="25892">FSDRAVKIVCLLDFSLGKESRTYQHFLRPFSLSVQGLFSSGLTVPSPTEQEVRTHKAILLDVTVDAPARAMWLCMKQFNGYFGCGKCKEPEHAINPLVHAPVRVHEEMKKQALETMSMQENGKSKMSEVAVAILLEVTIESQWTILKSFELSGKSLPQKKAFSKILMLKYHKIKSWENYSESSKSPELLFLKKRKFQYFQRDCSLLPNGSWWKPSRGAILEDICNR</sequence>
<reference evidence="1 2" key="1">
    <citation type="submission" date="2022-05" db="EMBL/GenBank/DDBJ databases">
        <authorList>
            <consortium name="Genoscope - CEA"/>
            <person name="William W."/>
        </authorList>
    </citation>
    <scope>NUCLEOTIDE SEQUENCE [LARGE SCALE GENOMIC DNA]</scope>
</reference>
<proteinExistence type="predicted"/>
<keyword evidence="2" id="KW-1185">Reference proteome</keyword>
<dbReference type="EMBL" id="CALNXK010000032">
    <property type="protein sequence ID" value="CAH3118908.1"/>
    <property type="molecule type" value="Genomic_DNA"/>
</dbReference>
<organism evidence="1 2">
    <name type="scientific">Porites lobata</name>
    <dbReference type="NCBI Taxonomy" id="104759"/>
    <lineage>
        <taxon>Eukaryota</taxon>
        <taxon>Metazoa</taxon>
        <taxon>Cnidaria</taxon>
        <taxon>Anthozoa</taxon>
        <taxon>Hexacorallia</taxon>
        <taxon>Scleractinia</taxon>
        <taxon>Fungiina</taxon>
        <taxon>Poritidae</taxon>
        <taxon>Porites</taxon>
    </lineage>
</organism>
<name>A0ABN8NR20_9CNID</name>
<accession>A0ABN8NR20</accession>
<evidence type="ECO:0000313" key="1">
    <source>
        <dbReference type="EMBL" id="CAH3118908.1"/>
    </source>
</evidence>
<evidence type="ECO:0000313" key="2">
    <source>
        <dbReference type="Proteomes" id="UP001159405"/>
    </source>
</evidence>
<comment type="caution">
    <text evidence="1">The sequence shown here is derived from an EMBL/GenBank/DDBJ whole genome shotgun (WGS) entry which is preliminary data.</text>
</comment>
<dbReference type="Proteomes" id="UP001159405">
    <property type="component" value="Unassembled WGS sequence"/>
</dbReference>
<protein>
    <submittedName>
        <fullName evidence="1">Uncharacterized protein</fullName>
    </submittedName>
</protein>
<feature type="non-terminal residue" evidence="1">
    <location>
        <position position="1"/>
    </location>
</feature>
<gene>
    <name evidence="1" type="ORF">PLOB_00026671</name>
</gene>